<feature type="chain" id="PRO_5046078197" evidence="1">
    <location>
        <begin position="23"/>
        <end position="309"/>
    </location>
</feature>
<evidence type="ECO:0000313" key="2">
    <source>
        <dbReference type="EMBL" id="MDQ9169118.1"/>
    </source>
</evidence>
<evidence type="ECO:0000313" key="3">
    <source>
        <dbReference type="Proteomes" id="UP001225596"/>
    </source>
</evidence>
<dbReference type="RefSeq" id="WP_338434942.1">
    <property type="nucleotide sequence ID" value="NZ_JAUYVH010000001.1"/>
</dbReference>
<dbReference type="CDD" id="cd14789">
    <property type="entry name" value="Tiki"/>
    <property type="match status" value="1"/>
</dbReference>
<organism evidence="2 3">
    <name type="scientific">Keguizhuia sedimenti</name>
    <dbReference type="NCBI Taxonomy" id="3064264"/>
    <lineage>
        <taxon>Bacteria</taxon>
        <taxon>Pseudomonadati</taxon>
        <taxon>Pseudomonadota</taxon>
        <taxon>Betaproteobacteria</taxon>
        <taxon>Burkholderiales</taxon>
        <taxon>Oxalobacteraceae</taxon>
        <taxon>Keguizhuia</taxon>
    </lineage>
</organism>
<reference evidence="2 3" key="1">
    <citation type="submission" date="2023-08" db="EMBL/GenBank/DDBJ databases">
        <title>Oxalobacteraceae gen .nov., isolated from river sludge outside the plant.</title>
        <authorList>
            <person name="Zhao S.Y."/>
        </authorList>
    </citation>
    <scope>NUCLEOTIDE SEQUENCE [LARGE SCALE GENOMIC DNA]</scope>
    <source>
        <strain evidence="2 3">R-40</strain>
    </source>
</reference>
<dbReference type="Proteomes" id="UP001225596">
    <property type="component" value="Unassembled WGS sequence"/>
</dbReference>
<dbReference type="Pfam" id="PF01963">
    <property type="entry name" value="TraB_PrgY_gumN"/>
    <property type="match status" value="1"/>
</dbReference>
<protein>
    <submittedName>
        <fullName evidence="2">TraB/GumN family protein</fullName>
    </submittedName>
</protein>
<name>A0ABU1BLB9_9BURK</name>
<keyword evidence="3" id="KW-1185">Reference proteome</keyword>
<dbReference type="PANTHER" id="PTHR40590">
    <property type="entry name" value="CYTOPLASMIC PROTEIN-RELATED"/>
    <property type="match status" value="1"/>
</dbReference>
<accession>A0ABU1BLB9</accession>
<dbReference type="InterPro" id="IPR047111">
    <property type="entry name" value="YbaP-like"/>
</dbReference>
<proteinExistence type="predicted"/>
<comment type="caution">
    <text evidence="2">The sequence shown here is derived from an EMBL/GenBank/DDBJ whole genome shotgun (WGS) entry which is preliminary data.</text>
</comment>
<keyword evidence="1" id="KW-0732">Signal</keyword>
<dbReference type="EMBL" id="JAUYVH010000001">
    <property type="protein sequence ID" value="MDQ9169118.1"/>
    <property type="molecule type" value="Genomic_DNA"/>
</dbReference>
<sequence length="309" mass="34634">MRIKLVFLAIALFHALTGPALAAPTAGKQAAKTAVSVHRGTLYQVEHKGQRAYLFGTVHIGHPAFYPLDAQTMKALSSSTRLAVEFDSRNTAAVMDAMARYAFYPNGERIDPYLSVRTKQQLRRTLPRFGLSFEKVAGMKPWMIANLLIGMDAERDGLSLQLGTETFLLDFAVRHGLEVVELETADYQLALFDAMPPAHQEIYLQETLTEIASGEAERKLRQLIQAWQKADDKVFRAIYKEIMAEDTLSANFMRTVLLDLRNVEMASKIDTLLERNGTSFVAVGLLHLIGDKGLPELLRRRGYTVQKLH</sequence>
<dbReference type="PANTHER" id="PTHR40590:SF1">
    <property type="entry name" value="CYTOPLASMIC PROTEIN"/>
    <property type="match status" value="1"/>
</dbReference>
<evidence type="ECO:0000256" key="1">
    <source>
        <dbReference type="SAM" id="SignalP"/>
    </source>
</evidence>
<feature type="signal peptide" evidence="1">
    <location>
        <begin position="1"/>
        <end position="22"/>
    </location>
</feature>
<gene>
    <name evidence="2" type="ORF">Q8A64_01705</name>
</gene>
<dbReference type="InterPro" id="IPR002816">
    <property type="entry name" value="TraB/PrgY/GumN_fam"/>
</dbReference>